<protein>
    <submittedName>
        <fullName evidence="1">Uncharacterized protein</fullName>
    </submittedName>
</protein>
<proteinExistence type="predicted"/>
<reference evidence="1" key="1">
    <citation type="submission" date="2020-04" db="EMBL/GenBank/DDBJ databases">
        <authorList>
            <person name="Chiriac C."/>
            <person name="Salcher M."/>
            <person name="Ghai R."/>
            <person name="Kavagutti S V."/>
        </authorList>
    </citation>
    <scope>NUCLEOTIDE SEQUENCE</scope>
</reference>
<name>A0A6J5MMT7_9CAUD</name>
<evidence type="ECO:0000313" key="1">
    <source>
        <dbReference type="EMBL" id="CAB4147291.1"/>
    </source>
</evidence>
<organism evidence="1">
    <name type="scientific">uncultured Caudovirales phage</name>
    <dbReference type="NCBI Taxonomy" id="2100421"/>
    <lineage>
        <taxon>Viruses</taxon>
        <taxon>Duplodnaviria</taxon>
        <taxon>Heunggongvirae</taxon>
        <taxon>Uroviricota</taxon>
        <taxon>Caudoviricetes</taxon>
        <taxon>Peduoviridae</taxon>
        <taxon>Maltschvirus</taxon>
        <taxon>Maltschvirus maltsch</taxon>
    </lineage>
</organism>
<dbReference type="EMBL" id="LR796478">
    <property type="protein sequence ID" value="CAB4147291.1"/>
    <property type="molecule type" value="Genomic_DNA"/>
</dbReference>
<accession>A0A6J5MMT7</accession>
<sequence>MPLIPTNPQAVTDLLGMTPAPPTFGNHDDVVVIGTQSKKINVGIIAGLMQFNNCTDDECRSLNDPCCYRNPVFGVDDSSITYPTYENDFSSFLLAYYTLLSPSITITLQKLSGSTWGNVATLNSGALGLNYAYGSISGHSNYVGYALNWGLVFVNYGAGIYRIKIITINSGVTSCLASEEYKLLEFDCERAQGTVKFETTTNGKIGDKRIDYLLHDFTNMAWYDSLRVNGFFGYEKVSEYRTVNLEWGNPNHGKIQKVRDESVSSFEFLMRQDTPQYIHTRLMVYGMMADTLQVSDYNINNSDWDIKRMFVVRDSSYEPTYYNDRNRRIAGVKMTFKKGVQSSIKTNC</sequence>
<gene>
    <name evidence="1" type="ORF">UFOVP518_21</name>
</gene>